<evidence type="ECO:0000313" key="4">
    <source>
        <dbReference type="EMBL" id="KAG7097792.1"/>
    </source>
</evidence>
<name>A0A9P7V033_9AGAR</name>
<feature type="transmembrane region" description="Helical" evidence="3">
    <location>
        <begin position="174"/>
        <end position="195"/>
    </location>
</feature>
<feature type="transmembrane region" description="Helical" evidence="3">
    <location>
        <begin position="326"/>
        <end position="345"/>
    </location>
</feature>
<organism evidence="4 5">
    <name type="scientific">Marasmius oreades</name>
    <name type="common">fairy-ring Marasmius</name>
    <dbReference type="NCBI Taxonomy" id="181124"/>
    <lineage>
        <taxon>Eukaryota</taxon>
        <taxon>Fungi</taxon>
        <taxon>Dikarya</taxon>
        <taxon>Basidiomycota</taxon>
        <taxon>Agaricomycotina</taxon>
        <taxon>Agaricomycetes</taxon>
        <taxon>Agaricomycetidae</taxon>
        <taxon>Agaricales</taxon>
        <taxon>Marasmiineae</taxon>
        <taxon>Marasmiaceae</taxon>
        <taxon>Marasmius</taxon>
    </lineage>
</organism>
<evidence type="ECO:0000313" key="5">
    <source>
        <dbReference type="Proteomes" id="UP001049176"/>
    </source>
</evidence>
<feature type="transmembrane region" description="Helical" evidence="3">
    <location>
        <begin position="78"/>
        <end position="98"/>
    </location>
</feature>
<keyword evidence="1" id="KW-0175">Coiled coil</keyword>
<feature type="transmembrane region" description="Helical" evidence="3">
    <location>
        <begin position="373"/>
        <end position="390"/>
    </location>
</feature>
<feature type="transmembrane region" description="Helical" evidence="3">
    <location>
        <begin position="105"/>
        <end position="123"/>
    </location>
</feature>
<feature type="transmembrane region" description="Helical" evidence="3">
    <location>
        <begin position="12"/>
        <end position="38"/>
    </location>
</feature>
<keyword evidence="3" id="KW-0812">Transmembrane</keyword>
<protein>
    <submittedName>
        <fullName evidence="4">Uncharacterized protein</fullName>
    </submittedName>
</protein>
<evidence type="ECO:0000256" key="2">
    <source>
        <dbReference type="SAM" id="MobiDB-lite"/>
    </source>
</evidence>
<dbReference type="EMBL" id="CM032182">
    <property type="protein sequence ID" value="KAG7097792.1"/>
    <property type="molecule type" value="Genomic_DNA"/>
</dbReference>
<keyword evidence="5" id="KW-1185">Reference proteome</keyword>
<dbReference type="KEGG" id="more:E1B28_005111"/>
<gene>
    <name evidence="4" type="ORF">E1B28_005111</name>
</gene>
<keyword evidence="3" id="KW-1133">Transmembrane helix</keyword>
<proteinExistence type="predicted"/>
<dbReference type="Proteomes" id="UP001049176">
    <property type="component" value="Chromosome 2"/>
</dbReference>
<dbReference type="AlphaFoldDB" id="A0A9P7V033"/>
<sequence length="709" mass="77793">MSQLLASLPSSDAFATIIMATLAMKTFFLFILNVVSFAEMFVPPTLKVEPGAPRLVSMTQSLDLAATPLPPANDDGNIAIVICGGVGSLILYYGGFLLSGRGSASLSLCVLTVFGTFMLSSLAERYPRFDKTVKQPIAFGALSFRSQTSPRPKANWNSVFDNLPWPRRSATYNILYSGSVLPAVTVAVDMTVLAIGTKVTVGLGLCATFEAIGICTTKFQQDFPMMSIRYMGLLLVALYHDLLIGVLRPTWPGNVWHFIRKLKTPYAFMVLPIFFRLHRSFMWTEVVPRLTDAINSLTLIIVGQYVSDPLLAMDSTADFIVNPPFSARSVGLFIAALSLTTVPALGGYRKRYWALSGAGIGILGLPWDAVARPITSLIILGIVFALFSYLFKSIARHSGWSVLGYTIFIQILIVFWSFLFCHSDDIRNSYSQGELEIVQVAIVAAGSVRDSIPKTGAPARLERLTLVIDISSLVFTLGSFALVDLPDSFHEEVEYASLPGHAFAVVGGNRDNGCIDAGGLSFTSSKIGHGRGGQRQARVEDNSELENQSRSVAEIGKSSNDLELNLEMLKVLRKDAETRCNEATIRVQELERELHFATSCIQDMGLELQHGLTINSELQQQNAQLQTALEESNKDKEIFFRGFRERDTQLRAAEAQAQTLEIHATELLHQTLQASTLQNQQQLLSIMKNSLGVCTLCQNGYDEARLPST</sequence>
<reference evidence="4" key="1">
    <citation type="journal article" date="2021" name="Genome Biol. Evol.">
        <title>The assembled and annotated genome of the fairy-ring fungus Marasmius oreades.</title>
        <authorList>
            <person name="Hiltunen M."/>
            <person name="Ament-Velasquez S.L."/>
            <person name="Johannesson H."/>
        </authorList>
    </citation>
    <scope>NUCLEOTIDE SEQUENCE</scope>
    <source>
        <strain evidence="4">03SP1</strain>
    </source>
</reference>
<feature type="transmembrane region" description="Helical" evidence="3">
    <location>
        <begin position="228"/>
        <end position="246"/>
    </location>
</feature>
<accession>A0A9P7V033</accession>
<feature type="region of interest" description="Disordered" evidence="2">
    <location>
        <begin position="526"/>
        <end position="550"/>
    </location>
</feature>
<dbReference type="GeneID" id="66074187"/>
<keyword evidence="3" id="KW-0472">Membrane</keyword>
<evidence type="ECO:0000256" key="1">
    <source>
        <dbReference type="SAM" id="Coils"/>
    </source>
</evidence>
<feature type="transmembrane region" description="Helical" evidence="3">
    <location>
        <begin position="402"/>
        <end position="420"/>
    </location>
</feature>
<evidence type="ECO:0000256" key="3">
    <source>
        <dbReference type="SAM" id="Phobius"/>
    </source>
</evidence>
<dbReference type="RefSeq" id="XP_043014262.1">
    <property type="nucleotide sequence ID" value="XM_043149655.1"/>
</dbReference>
<feature type="coiled-coil region" evidence="1">
    <location>
        <begin position="559"/>
        <end position="670"/>
    </location>
</feature>
<comment type="caution">
    <text evidence="4">The sequence shown here is derived from an EMBL/GenBank/DDBJ whole genome shotgun (WGS) entry which is preliminary data.</text>
</comment>